<proteinExistence type="predicted"/>
<dbReference type="PANTHER" id="PTHR10963">
    <property type="entry name" value="GLYCOSYL HYDROLASE-RELATED"/>
    <property type="match status" value="1"/>
</dbReference>
<evidence type="ECO:0000313" key="4">
    <source>
        <dbReference type="EMBL" id="ETN38270.1"/>
    </source>
</evidence>
<evidence type="ECO:0000256" key="1">
    <source>
        <dbReference type="SAM" id="MobiDB-lite"/>
    </source>
</evidence>
<dbReference type="GeneID" id="19973640"/>
<accession>W2RPM4</accession>
<sequence length="482" mass="54171">MALSKRPAYTRAPASATSTATDSGVDAITTAPVNPERPPSIKVASAKLAEKKGPFDTPYESHVPSRLSSFVELQQVQASKNYFRSRRVKKGEVSQPWNETKDSKEKWVSLIPLVGILIGLALSALLVWDGLLTVVDHEYCTILDDSFTDGLDGQIWLKEAEVGGFGNGQFEQTTSTDENVFVKDSMLHIKPTLQDPELIETNNVIDLRKDGVCTSDVWSNCLISTNTTNGTIVPPVKSGRISTSKSRSIKYGRIEVTAKLPRGDWLWPAIWLLPKNSAYGVWPQSGEIDIVESRGNNHTYLQGGNNIVSSALHWGPNPAHDAWWRTNNKRSALHTTYSSKFHTFGVEWSERYIFTYVDSRLLQVMYVDFEPGTSLWDRGKFPTYDKTNGTELRDPWYHGGKPMPSRPFDQDFYLILNVAVGGTNGWFEDGKSDKPWVDSSKTPRKDFWNARDTWYPTWEGGGEMVVKRVRMMQQKGYNGCDP</sequence>
<evidence type="ECO:0000259" key="3">
    <source>
        <dbReference type="PROSITE" id="PS51762"/>
    </source>
</evidence>
<dbReference type="STRING" id="1220924.W2RPM4"/>
<keyword evidence="2" id="KW-1133">Transmembrane helix</keyword>
<feature type="compositionally biased region" description="Low complexity" evidence="1">
    <location>
        <begin position="1"/>
        <end position="21"/>
    </location>
</feature>
<dbReference type="GO" id="GO:0004553">
    <property type="term" value="F:hydrolase activity, hydrolyzing O-glycosyl compounds"/>
    <property type="evidence" value="ECO:0007669"/>
    <property type="project" value="InterPro"/>
</dbReference>
<feature type="domain" description="GH16" evidence="3">
    <location>
        <begin position="170"/>
        <end position="477"/>
    </location>
</feature>
<dbReference type="InterPro" id="IPR013320">
    <property type="entry name" value="ConA-like_dom_sf"/>
</dbReference>
<keyword evidence="2" id="KW-0812">Transmembrane</keyword>
<dbReference type="InParanoid" id="W2RPM4"/>
<keyword evidence="5" id="KW-1185">Reference proteome</keyword>
<dbReference type="RefSeq" id="XP_008718859.1">
    <property type="nucleotide sequence ID" value="XM_008720637.1"/>
</dbReference>
<dbReference type="OrthoDB" id="4781at2759"/>
<dbReference type="FunFam" id="2.60.120.200:FF:000178">
    <property type="entry name" value="Glycoside hydrolase family 16 protein"/>
    <property type="match status" value="1"/>
</dbReference>
<dbReference type="Pfam" id="PF00722">
    <property type="entry name" value="Glyco_hydro_16"/>
    <property type="match status" value="1"/>
</dbReference>
<name>W2RPM4_CYPE1</name>
<evidence type="ECO:0000256" key="2">
    <source>
        <dbReference type="SAM" id="Phobius"/>
    </source>
</evidence>
<dbReference type="SUPFAM" id="SSF49899">
    <property type="entry name" value="Concanavalin A-like lectins/glucanases"/>
    <property type="match status" value="1"/>
</dbReference>
<dbReference type="AlphaFoldDB" id="W2RPM4"/>
<dbReference type="VEuPathDB" id="FungiDB:HMPREF1541_06301"/>
<dbReference type="eggNOG" id="ENOG502QRX5">
    <property type="taxonomic scope" value="Eukaryota"/>
</dbReference>
<gene>
    <name evidence="4" type="ORF">HMPREF1541_06301</name>
</gene>
<dbReference type="HOGENOM" id="CLU_019533_1_2_1"/>
<dbReference type="InterPro" id="IPR000757">
    <property type="entry name" value="Beta-glucanase-like"/>
</dbReference>
<dbReference type="PROSITE" id="PS51762">
    <property type="entry name" value="GH16_2"/>
    <property type="match status" value="1"/>
</dbReference>
<reference evidence="4 5" key="1">
    <citation type="submission" date="2013-03" db="EMBL/GenBank/DDBJ databases">
        <title>The Genome Sequence of Phialophora europaea CBS 101466.</title>
        <authorList>
            <consortium name="The Broad Institute Genomics Platform"/>
            <person name="Cuomo C."/>
            <person name="de Hoog S."/>
            <person name="Gorbushina A."/>
            <person name="Walker B."/>
            <person name="Young S.K."/>
            <person name="Zeng Q."/>
            <person name="Gargeya S."/>
            <person name="Fitzgerald M."/>
            <person name="Haas B."/>
            <person name="Abouelleil A."/>
            <person name="Allen A.W."/>
            <person name="Alvarado L."/>
            <person name="Arachchi H.M."/>
            <person name="Berlin A.M."/>
            <person name="Chapman S.B."/>
            <person name="Gainer-Dewar J."/>
            <person name="Goldberg J."/>
            <person name="Griggs A."/>
            <person name="Gujja S."/>
            <person name="Hansen M."/>
            <person name="Howarth C."/>
            <person name="Imamovic A."/>
            <person name="Ireland A."/>
            <person name="Larimer J."/>
            <person name="McCowan C."/>
            <person name="Murphy C."/>
            <person name="Pearson M."/>
            <person name="Poon T.W."/>
            <person name="Priest M."/>
            <person name="Roberts A."/>
            <person name="Saif S."/>
            <person name="Shea T."/>
            <person name="Sisk P."/>
            <person name="Sykes S."/>
            <person name="Wortman J."/>
            <person name="Nusbaum C."/>
            <person name="Birren B."/>
        </authorList>
    </citation>
    <scope>NUCLEOTIDE SEQUENCE [LARGE SCALE GENOMIC DNA]</scope>
    <source>
        <strain evidence="4 5">CBS 101466</strain>
    </source>
</reference>
<dbReference type="EMBL" id="KB822722">
    <property type="protein sequence ID" value="ETN38270.1"/>
    <property type="molecule type" value="Genomic_DNA"/>
</dbReference>
<dbReference type="Proteomes" id="UP000030752">
    <property type="component" value="Unassembled WGS sequence"/>
</dbReference>
<dbReference type="Gene3D" id="2.60.120.200">
    <property type="match status" value="1"/>
</dbReference>
<feature type="transmembrane region" description="Helical" evidence="2">
    <location>
        <begin position="107"/>
        <end position="128"/>
    </location>
</feature>
<dbReference type="InterPro" id="IPR050546">
    <property type="entry name" value="Glycosyl_Hydrlase_16"/>
</dbReference>
<dbReference type="GO" id="GO:0005975">
    <property type="term" value="P:carbohydrate metabolic process"/>
    <property type="evidence" value="ECO:0007669"/>
    <property type="project" value="InterPro"/>
</dbReference>
<protein>
    <recommendedName>
        <fullName evidence="3">GH16 domain-containing protein</fullName>
    </recommendedName>
</protein>
<organism evidence="4 5">
    <name type="scientific">Cyphellophora europaea (strain CBS 101466)</name>
    <name type="common">Phialophora europaea</name>
    <dbReference type="NCBI Taxonomy" id="1220924"/>
    <lineage>
        <taxon>Eukaryota</taxon>
        <taxon>Fungi</taxon>
        <taxon>Dikarya</taxon>
        <taxon>Ascomycota</taxon>
        <taxon>Pezizomycotina</taxon>
        <taxon>Eurotiomycetes</taxon>
        <taxon>Chaetothyriomycetidae</taxon>
        <taxon>Chaetothyriales</taxon>
        <taxon>Cyphellophoraceae</taxon>
        <taxon>Cyphellophora</taxon>
    </lineage>
</organism>
<dbReference type="PANTHER" id="PTHR10963:SF62">
    <property type="entry name" value="GLUCAN 1,3-BETA-GLUCOSIDASE"/>
    <property type="match status" value="1"/>
</dbReference>
<evidence type="ECO:0000313" key="5">
    <source>
        <dbReference type="Proteomes" id="UP000030752"/>
    </source>
</evidence>
<feature type="region of interest" description="Disordered" evidence="1">
    <location>
        <begin position="1"/>
        <end position="40"/>
    </location>
</feature>
<keyword evidence="2" id="KW-0472">Membrane</keyword>